<dbReference type="AlphaFoldDB" id="A3ZU55"/>
<proteinExistence type="predicted"/>
<dbReference type="eggNOG" id="ENOG502ZDPZ">
    <property type="taxonomic scope" value="Bacteria"/>
</dbReference>
<gene>
    <name evidence="1" type="ORF">DSM3645_05840</name>
</gene>
<reference evidence="1 2" key="1">
    <citation type="submission" date="2006-02" db="EMBL/GenBank/DDBJ databases">
        <authorList>
            <person name="Amann R."/>
            <person name="Ferriera S."/>
            <person name="Johnson J."/>
            <person name="Kravitz S."/>
            <person name="Halpern A."/>
            <person name="Remington K."/>
            <person name="Beeson K."/>
            <person name="Tran B."/>
            <person name="Rogers Y.-H."/>
            <person name="Friedman R."/>
            <person name="Venter J.C."/>
        </authorList>
    </citation>
    <scope>NUCLEOTIDE SEQUENCE [LARGE SCALE GENOMIC DNA]</scope>
    <source>
        <strain evidence="1 2">DSM 3645</strain>
    </source>
</reference>
<organism evidence="1 2">
    <name type="scientific">Blastopirellula marina DSM 3645</name>
    <dbReference type="NCBI Taxonomy" id="314230"/>
    <lineage>
        <taxon>Bacteria</taxon>
        <taxon>Pseudomonadati</taxon>
        <taxon>Planctomycetota</taxon>
        <taxon>Planctomycetia</taxon>
        <taxon>Pirellulales</taxon>
        <taxon>Pirellulaceae</taxon>
        <taxon>Blastopirellula</taxon>
    </lineage>
</organism>
<dbReference type="EMBL" id="AANZ01000011">
    <property type="protein sequence ID" value="EAQ80120.1"/>
    <property type="molecule type" value="Genomic_DNA"/>
</dbReference>
<protein>
    <submittedName>
        <fullName evidence="1">Uncharacterized protein</fullName>
    </submittedName>
</protein>
<comment type="caution">
    <text evidence="1">The sequence shown here is derived from an EMBL/GenBank/DDBJ whole genome shotgun (WGS) entry which is preliminary data.</text>
</comment>
<evidence type="ECO:0000313" key="1">
    <source>
        <dbReference type="EMBL" id="EAQ80120.1"/>
    </source>
</evidence>
<dbReference type="Proteomes" id="UP000004358">
    <property type="component" value="Unassembled WGS sequence"/>
</dbReference>
<dbReference type="STRING" id="314230.DSM3645_05840"/>
<sequence>MGESLAISVTGSPYYIHSGEPFSDDHLLVIELTEGERAGETVTINDQFAAGSQAQQRLRLLAIYIALQVRIGEDAPPAQFAKSLAAHTFQETGATRGVFRLRRHMFQPMELAAGAAEDPDAASYFETVYEADVWLDRDGQVQVLKRSSLEHVAPAVESQS</sequence>
<evidence type="ECO:0000313" key="2">
    <source>
        <dbReference type="Proteomes" id="UP000004358"/>
    </source>
</evidence>
<name>A3ZU55_9BACT</name>
<dbReference type="HOGENOM" id="CLU_1648865_0_0_0"/>
<accession>A3ZU55</accession>